<evidence type="ECO:0000256" key="3">
    <source>
        <dbReference type="ARBA" id="ARBA00022676"/>
    </source>
</evidence>
<dbReference type="GO" id="GO:0016757">
    <property type="term" value="F:glycosyltransferase activity"/>
    <property type="evidence" value="ECO:0007669"/>
    <property type="project" value="UniProtKB-KW"/>
</dbReference>
<evidence type="ECO:0000313" key="6">
    <source>
        <dbReference type="EMBL" id="KAL3267981.1"/>
    </source>
</evidence>
<accession>A0ABD2MNM8</accession>
<dbReference type="EMBL" id="JABFTP020000021">
    <property type="protein sequence ID" value="KAL3267981.1"/>
    <property type="molecule type" value="Genomic_DNA"/>
</dbReference>
<reference evidence="6 7" key="1">
    <citation type="journal article" date="2021" name="BMC Biol.">
        <title>Horizontally acquired antibacterial genes associated with adaptive radiation of ladybird beetles.</title>
        <authorList>
            <person name="Li H.S."/>
            <person name="Tang X.F."/>
            <person name="Huang Y.H."/>
            <person name="Xu Z.Y."/>
            <person name="Chen M.L."/>
            <person name="Du X.Y."/>
            <person name="Qiu B.Y."/>
            <person name="Chen P.T."/>
            <person name="Zhang W."/>
            <person name="Slipinski A."/>
            <person name="Escalona H.E."/>
            <person name="Waterhouse R.M."/>
            <person name="Zwick A."/>
            <person name="Pang H."/>
        </authorList>
    </citation>
    <scope>NUCLEOTIDE SEQUENCE [LARGE SCALE GENOMIC DNA]</scope>
    <source>
        <strain evidence="6">SYSU2018</strain>
    </source>
</reference>
<gene>
    <name evidence="6" type="ORF">HHI36_007115</name>
</gene>
<name>A0ABD2MNM8_9CUCU</name>
<dbReference type="InterPro" id="IPR051993">
    <property type="entry name" value="Glycosyltransferase_8"/>
</dbReference>
<evidence type="ECO:0000313" key="7">
    <source>
        <dbReference type="Proteomes" id="UP001516400"/>
    </source>
</evidence>
<dbReference type="PANTHER" id="PTHR46012">
    <property type="entry name" value="IP22168P"/>
    <property type="match status" value="1"/>
</dbReference>
<evidence type="ECO:0000256" key="1">
    <source>
        <dbReference type="ARBA" id="ARBA00004606"/>
    </source>
</evidence>
<keyword evidence="4" id="KW-0808">Transferase</keyword>
<dbReference type="AlphaFoldDB" id="A0ABD2MNM8"/>
<keyword evidence="3" id="KW-0328">Glycosyltransferase</keyword>
<dbReference type="GO" id="GO:0016020">
    <property type="term" value="C:membrane"/>
    <property type="evidence" value="ECO:0007669"/>
    <property type="project" value="UniProtKB-SubCell"/>
</dbReference>
<evidence type="ECO:0000256" key="4">
    <source>
        <dbReference type="ARBA" id="ARBA00022679"/>
    </source>
</evidence>
<protein>
    <submittedName>
        <fullName evidence="6">Uncharacterized protein</fullName>
    </submittedName>
</protein>
<dbReference type="PANTHER" id="PTHR46012:SF2">
    <property type="entry name" value="IP22168P"/>
    <property type="match status" value="1"/>
</dbReference>
<comment type="caution">
    <text evidence="6">The sequence shown here is derived from an EMBL/GenBank/DDBJ whole genome shotgun (WGS) entry which is preliminary data.</text>
</comment>
<sequence length="90" mass="10391">MYTSVCKQAEKDGVAVLHGSRGFFHSDKQPVFKAIYQAVEEFKLGTDNNQYFLHTVSTYLENTKNSNCGHVRNIFLKNLKKYIEEEKPSE</sequence>
<comment type="similarity">
    <text evidence="2">Belongs to the glycosyltransferase 8 family.</text>
</comment>
<evidence type="ECO:0000256" key="5">
    <source>
        <dbReference type="ARBA" id="ARBA00022968"/>
    </source>
</evidence>
<keyword evidence="7" id="KW-1185">Reference proteome</keyword>
<keyword evidence="5" id="KW-0812">Transmembrane</keyword>
<evidence type="ECO:0000256" key="2">
    <source>
        <dbReference type="ARBA" id="ARBA00006351"/>
    </source>
</evidence>
<comment type="subcellular location">
    <subcellularLocation>
        <location evidence="1">Membrane</location>
        <topology evidence="1">Single-pass type II membrane protein</topology>
    </subcellularLocation>
</comment>
<keyword evidence="5" id="KW-0735">Signal-anchor</keyword>
<organism evidence="6 7">
    <name type="scientific">Cryptolaemus montrouzieri</name>
    <dbReference type="NCBI Taxonomy" id="559131"/>
    <lineage>
        <taxon>Eukaryota</taxon>
        <taxon>Metazoa</taxon>
        <taxon>Ecdysozoa</taxon>
        <taxon>Arthropoda</taxon>
        <taxon>Hexapoda</taxon>
        <taxon>Insecta</taxon>
        <taxon>Pterygota</taxon>
        <taxon>Neoptera</taxon>
        <taxon>Endopterygota</taxon>
        <taxon>Coleoptera</taxon>
        <taxon>Polyphaga</taxon>
        <taxon>Cucujiformia</taxon>
        <taxon>Coccinelloidea</taxon>
        <taxon>Coccinellidae</taxon>
        <taxon>Scymninae</taxon>
        <taxon>Scymnini</taxon>
        <taxon>Cryptolaemus</taxon>
    </lineage>
</organism>
<dbReference type="Proteomes" id="UP001516400">
    <property type="component" value="Unassembled WGS sequence"/>
</dbReference>
<proteinExistence type="inferred from homology"/>